<dbReference type="InterPro" id="IPR001647">
    <property type="entry name" value="HTH_TetR"/>
</dbReference>
<comment type="caution">
    <text evidence="4">The sequence shown here is derived from an EMBL/GenBank/DDBJ whole genome shotgun (WGS) entry which is preliminary data.</text>
</comment>
<dbReference type="InterPro" id="IPR007817">
    <property type="entry name" value="Isocyanide_synthase_DIT1"/>
</dbReference>
<protein>
    <submittedName>
        <fullName evidence="4">L-tyrosine/L-tryptophan isonitrile synthase family protein</fullName>
    </submittedName>
</protein>
<evidence type="ECO:0000313" key="5">
    <source>
        <dbReference type="Proteomes" id="UP000565521"/>
    </source>
</evidence>
<dbReference type="Gene3D" id="1.10.357.10">
    <property type="entry name" value="Tetracycline Repressor, domain 2"/>
    <property type="match status" value="1"/>
</dbReference>
<dbReference type="Gene3D" id="3.30.60.140">
    <property type="match status" value="1"/>
</dbReference>
<feature type="DNA-binding region" description="H-T-H motif" evidence="2">
    <location>
        <begin position="35"/>
        <end position="54"/>
    </location>
</feature>
<dbReference type="AlphaFoldDB" id="A0A7Y7U6F6"/>
<keyword evidence="1 2" id="KW-0238">DNA-binding</keyword>
<dbReference type="PRINTS" id="PR00455">
    <property type="entry name" value="HTHTETR"/>
</dbReference>
<evidence type="ECO:0000313" key="4">
    <source>
        <dbReference type="EMBL" id="NVO32337.1"/>
    </source>
</evidence>
<sequence>MTSVLAFSLPASSSRRRLLDTGLRLLEEQGFDAVSMPDIAAATGQPLAEVYRHFGSKNDLVSGFYQRVHDELEGRVCDLPAGTLALRFQTLVRWKMDLVVPQHRLLRSQMAHLLDAEDPIGVLSPETESIRLRGLALFELVVRGATDMPAEALIASLAQTLYAAHWGVLGLRLLDRSAEGRATAGLLEMLSAGLTLATPQLSTLFGPLLLGQVAAAVGQFLQVAPDVDFEVARRVAKLLLLHRKVLPTDPADESTQAAEQSIALHLPKLHYYIGQGLPIHLILPAFPAKSPNPHKVLGKLPDLGEEIALTFLQSLCDAIGQVYAPGARISICADGRVFADLVQVSDADVSAYNEVLQQLIQQLGTPALDVINLEDLLVTDSFDAARTWIMDQYGEPLEQLKARVRDTAHHRAMFNGIHRFVSEDGLALAPEKSRSRVKEESKQVAYEVIRRSNAWTRLLAQEFPHAVRLSIHPQHAQSDKIGLRMTRAVDDWLTPWHGVVLLRDNDYVLVKRHQAEEAGAVLVQKHGLPSHFVAGPNS</sequence>
<keyword evidence="5" id="KW-1185">Reference proteome</keyword>
<dbReference type="InterPro" id="IPR036271">
    <property type="entry name" value="Tet_transcr_reg_TetR-rel_C_sf"/>
</dbReference>
<name>A0A7Y7U6F6_9BACT</name>
<accession>A0A7Y7U6F6</accession>
<dbReference type="PROSITE" id="PS50977">
    <property type="entry name" value="HTH_TETR_2"/>
    <property type="match status" value="1"/>
</dbReference>
<dbReference type="PANTHER" id="PTHR37285:SF5">
    <property type="entry name" value="SPORE WALL MATURATION PROTEIN DIT1"/>
    <property type="match status" value="1"/>
</dbReference>
<evidence type="ECO:0000259" key="3">
    <source>
        <dbReference type="PROSITE" id="PS50977"/>
    </source>
</evidence>
<gene>
    <name evidence="4" type="ORF">HW554_14055</name>
</gene>
<dbReference type="Pfam" id="PF05141">
    <property type="entry name" value="DIT1_PvcA"/>
    <property type="match status" value="1"/>
</dbReference>
<feature type="domain" description="HTH tetR-type" evidence="3">
    <location>
        <begin position="12"/>
        <end position="72"/>
    </location>
</feature>
<dbReference type="PANTHER" id="PTHR37285">
    <property type="entry name" value="SPORE WALL MATURATION PROTEIN DIT1"/>
    <property type="match status" value="1"/>
</dbReference>
<dbReference type="Pfam" id="PF00440">
    <property type="entry name" value="TetR_N"/>
    <property type="match status" value="1"/>
</dbReference>
<proteinExistence type="predicted"/>
<dbReference type="InterPro" id="IPR009057">
    <property type="entry name" value="Homeodomain-like_sf"/>
</dbReference>
<organism evidence="4 5">
    <name type="scientific">Hymenobacter lapidiphilus</name>
    <dbReference type="NCBI Taxonomy" id="2608003"/>
    <lineage>
        <taxon>Bacteria</taxon>
        <taxon>Pseudomonadati</taxon>
        <taxon>Bacteroidota</taxon>
        <taxon>Cytophagia</taxon>
        <taxon>Cytophagales</taxon>
        <taxon>Hymenobacteraceae</taxon>
        <taxon>Hymenobacter</taxon>
    </lineage>
</organism>
<dbReference type="GO" id="GO:0003677">
    <property type="term" value="F:DNA binding"/>
    <property type="evidence" value="ECO:0007669"/>
    <property type="project" value="UniProtKB-UniRule"/>
</dbReference>
<evidence type="ECO:0000256" key="1">
    <source>
        <dbReference type="ARBA" id="ARBA00023125"/>
    </source>
</evidence>
<dbReference type="SUPFAM" id="SSF46689">
    <property type="entry name" value="Homeodomain-like"/>
    <property type="match status" value="1"/>
</dbReference>
<dbReference type="Proteomes" id="UP000565521">
    <property type="component" value="Unassembled WGS sequence"/>
</dbReference>
<evidence type="ECO:0000256" key="2">
    <source>
        <dbReference type="PROSITE-ProRule" id="PRU00335"/>
    </source>
</evidence>
<dbReference type="SUPFAM" id="SSF48498">
    <property type="entry name" value="Tetracyclin repressor-like, C-terminal domain"/>
    <property type="match status" value="1"/>
</dbReference>
<dbReference type="EMBL" id="JABKAU010000027">
    <property type="protein sequence ID" value="NVO32337.1"/>
    <property type="molecule type" value="Genomic_DNA"/>
</dbReference>
<dbReference type="RefSeq" id="WP_176909210.1">
    <property type="nucleotide sequence ID" value="NZ_JABKAU010000027.1"/>
</dbReference>
<reference evidence="4 5" key="1">
    <citation type="submission" date="2020-05" db="EMBL/GenBank/DDBJ databases">
        <title>Hymenobacter terrestris sp. nov. and Hymenobacter lapidiphilus sp. nov., isolated from regoliths in Antarctica.</title>
        <authorList>
            <person name="Sedlacek I."/>
            <person name="Pantucek R."/>
            <person name="Zeman M."/>
            <person name="Holochova P."/>
            <person name="Kralova S."/>
            <person name="Stankova E."/>
            <person name="Sedo O."/>
            <person name="Micenkova L."/>
            <person name="Svec P."/>
            <person name="Gupta V."/>
            <person name="Sood U."/>
            <person name="Korpole U.S."/>
            <person name="Lal R."/>
        </authorList>
    </citation>
    <scope>NUCLEOTIDE SEQUENCE [LARGE SCALE GENOMIC DNA]</scope>
    <source>
        <strain evidence="4 5">P5342</strain>
    </source>
</reference>